<dbReference type="Proteomes" id="UP000250780">
    <property type="component" value="Unassembled WGS sequence"/>
</dbReference>
<organism evidence="2 3">
    <name type="scientific">Escherichia coli</name>
    <dbReference type="NCBI Taxonomy" id="562"/>
    <lineage>
        <taxon>Bacteria</taxon>
        <taxon>Pseudomonadati</taxon>
        <taxon>Pseudomonadota</taxon>
        <taxon>Gammaproteobacteria</taxon>
        <taxon>Enterobacterales</taxon>
        <taxon>Enterobacteriaceae</taxon>
        <taxon>Escherichia</taxon>
    </lineage>
</organism>
<evidence type="ECO:0000313" key="2">
    <source>
        <dbReference type="EMBL" id="SPX08982.1"/>
    </source>
</evidence>
<protein>
    <submittedName>
        <fullName evidence="2">Uncharacterized protein</fullName>
    </submittedName>
</protein>
<evidence type="ECO:0000256" key="1">
    <source>
        <dbReference type="SAM" id="MobiDB-lite"/>
    </source>
</evidence>
<dbReference type="AlphaFoldDB" id="A0A2X1MV58"/>
<feature type="region of interest" description="Disordered" evidence="1">
    <location>
        <begin position="32"/>
        <end position="51"/>
    </location>
</feature>
<reference evidence="2 3" key="1">
    <citation type="submission" date="2018-06" db="EMBL/GenBank/DDBJ databases">
        <authorList>
            <consortium name="Pathogen Informatics"/>
            <person name="Doyle S."/>
        </authorList>
    </citation>
    <scope>NUCLEOTIDE SEQUENCE [LARGE SCALE GENOMIC DNA]</scope>
    <source>
        <strain evidence="2 3">NCTC9073</strain>
    </source>
</reference>
<gene>
    <name evidence="2" type="ORF">NCTC9073_00218</name>
</gene>
<proteinExistence type="predicted"/>
<sequence>MIAASISGAMVRDACELSGSAHDANIWQADHNLTVENGQDAAGPGRERPDG</sequence>
<evidence type="ECO:0000313" key="3">
    <source>
        <dbReference type="Proteomes" id="UP000250780"/>
    </source>
</evidence>
<accession>A0A2X1MV58</accession>
<name>A0A2X1MV58_ECOLX</name>
<dbReference type="EMBL" id="UASD01000004">
    <property type="protein sequence ID" value="SPX08982.1"/>
    <property type="molecule type" value="Genomic_DNA"/>
</dbReference>